<dbReference type="STRING" id="693661.Arcve_1853"/>
<proteinExistence type="inferred from homology"/>
<dbReference type="InterPro" id="IPR039650">
    <property type="entry name" value="HdrA-like"/>
</dbReference>
<dbReference type="Pfam" id="PF12831">
    <property type="entry name" value="FAD_oxidored"/>
    <property type="match status" value="1"/>
</dbReference>
<keyword evidence="13" id="KW-1185">Reference proteome</keyword>
<evidence type="ECO:0000256" key="1">
    <source>
        <dbReference type="ARBA" id="ARBA00001974"/>
    </source>
</evidence>
<dbReference type="KEGG" id="ave:Arcve_1853"/>
<dbReference type="InterPro" id="IPR003813">
    <property type="entry name" value="MvhD/FlpD"/>
</dbReference>
<accession>F2KRB4</accession>
<dbReference type="AlphaFoldDB" id="F2KRB4"/>
<evidence type="ECO:0000256" key="3">
    <source>
        <dbReference type="ARBA" id="ARBA00022485"/>
    </source>
</evidence>
<dbReference type="Gene3D" id="3.40.50.720">
    <property type="entry name" value="NAD(P)-binding Rossmann-like Domain"/>
    <property type="match status" value="1"/>
</dbReference>
<dbReference type="GO" id="GO:0046872">
    <property type="term" value="F:metal ion binding"/>
    <property type="evidence" value="ECO:0007669"/>
    <property type="project" value="UniProtKB-KW"/>
</dbReference>
<comment type="subunit">
    <text evidence="10">The ferredoxin:CoB-CoM heterodisulfide reductase is composed of three subunits; HdrA, HdrB and HdrC.</text>
</comment>
<dbReference type="GeneID" id="10394983"/>
<comment type="cofactor">
    <cofactor evidence="10">
        <name>[4Fe-4S] cluster</name>
        <dbReference type="ChEBI" id="CHEBI:49883"/>
    </cofactor>
</comment>
<dbReference type="Gene3D" id="3.50.50.60">
    <property type="entry name" value="FAD/NAD(P)-binding domain"/>
    <property type="match status" value="2"/>
</dbReference>
<dbReference type="GO" id="GO:0016491">
    <property type="term" value="F:oxidoreductase activity"/>
    <property type="evidence" value="ECO:0007669"/>
    <property type="project" value="UniProtKB-UniRule"/>
</dbReference>
<dbReference type="PANTHER" id="PTHR43498:SF1">
    <property type="entry name" value="COB--COM HETERODISULFIDE REDUCTASE IRON-SULFUR SUBUNIT A"/>
    <property type="match status" value="1"/>
</dbReference>
<feature type="domain" description="4Fe-4S ferredoxin-type" evidence="11">
    <location>
        <begin position="557"/>
        <end position="584"/>
    </location>
</feature>
<comment type="cofactor">
    <cofactor evidence="1 10">
        <name>FAD</name>
        <dbReference type="ChEBI" id="CHEBI:57692"/>
    </cofactor>
</comment>
<dbReference type="HOGENOM" id="CLU_020302_0_0_2"/>
<organism evidence="12 13">
    <name type="scientific">Archaeoglobus veneficus (strain DSM 11195 / SNP6)</name>
    <dbReference type="NCBI Taxonomy" id="693661"/>
    <lineage>
        <taxon>Archaea</taxon>
        <taxon>Methanobacteriati</taxon>
        <taxon>Methanobacteriota</taxon>
        <taxon>Archaeoglobi</taxon>
        <taxon>Archaeoglobales</taxon>
        <taxon>Archaeoglobaceae</taxon>
        <taxon>Archaeoglobus</taxon>
    </lineage>
</organism>
<keyword evidence="8 10" id="KW-0408">Iron</keyword>
<evidence type="ECO:0000313" key="13">
    <source>
        <dbReference type="Proteomes" id="UP000008136"/>
    </source>
</evidence>
<keyword evidence="3 10" id="KW-0004">4Fe-4S</keyword>
<dbReference type="Pfam" id="PF12838">
    <property type="entry name" value="Fer4_7"/>
    <property type="match status" value="1"/>
</dbReference>
<dbReference type="Proteomes" id="UP000008136">
    <property type="component" value="Chromosome"/>
</dbReference>
<dbReference type="PROSITE" id="PS00198">
    <property type="entry name" value="4FE4S_FER_1"/>
    <property type="match status" value="3"/>
</dbReference>
<dbReference type="eggNOG" id="arCOG02235">
    <property type="taxonomic scope" value="Archaea"/>
</dbReference>
<dbReference type="SUPFAM" id="SSF54862">
    <property type="entry name" value="4Fe-4S ferredoxins"/>
    <property type="match status" value="1"/>
</dbReference>
<dbReference type="InterPro" id="IPR017896">
    <property type="entry name" value="4Fe4S_Fe-S-bd"/>
</dbReference>
<gene>
    <name evidence="12" type="ordered locus">Arcve_1853</name>
</gene>
<evidence type="ECO:0000313" key="12">
    <source>
        <dbReference type="EMBL" id="AEA47848.1"/>
    </source>
</evidence>
<evidence type="ECO:0000256" key="8">
    <source>
        <dbReference type="ARBA" id="ARBA00023004"/>
    </source>
</evidence>
<evidence type="ECO:0000259" key="11">
    <source>
        <dbReference type="PROSITE" id="PS51379"/>
    </source>
</evidence>
<dbReference type="PANTHER" id="PTHR43498">
    <property type="entry name" value="FERREDOXIN:COB-COM HETERODISULFIDE REDUCTASE SUBUNIT A"/>
    <property type="match status" value="1"/>
</dbReference>
<dbReference type="InterPro" id="IPR036188">
    <property type="entry name" value="FAD/NAD-bd_sf"/>
</dbReference>
<feature type="domain" description="4Fe-4S ferredoxin-type" evidence="11">
    <location>
        <begin position="585"/>
        <end position="614"/>
    </location>
</feature>
<dbReference type="RefSeq" id="WP_013684504.1">
    <property type="nucleotide sequence ID" value="NC_015320.1"/>
</dbReference>
<evidence type="ECO:0000256" key="7">
    <source>
        <dbReference type="ARBA" id="ARBA00023002"/>
    </source>
</evidence>
<dbReference type="GO" id="GO:0051539">
    <property type="term" value="F:4 iron, 4 sulfur cluster binding"/>
    <property type="evidence" value="ECO:0007669"/>
    <property type="project" value="UniProtKB-UniRule"/>
</dbReference>
<feature type="domain" description="4Fe-4S ferredoxin-type" evidence="11">
    <location>
        <begin position="233"/>
        <end position="264"/>
    </location>
</feature>
<evidence type="ECO:0000256" key="9">
    <source>
        <dbReference type="ARBA" id="ARBA00023014"/>
    </source>
</evidence>
<keyword evidence="5 10" id="KW-0479">Metal-binding</keyword>
<dbReference type="Pfam" id="PF02662">
    <property type="entry name" value="FlpD"/>
    <property type="match status" value="1"/>
</dbReference>
<protein>
    <recommendedName>
        <fullName evidence="10">CoB--CoM heterodisulfide reductase iron-sulfur subunit A</fullName>
        <ecNumber evidence="10">1.8.-.-</ecNumber>
    </recommendedName>
</protein>
<keyword evidence="9 10" id="KW-0411">Iron-sulfur</keyword>
<dbReference type="Pfam" id="PF13183">
    <property type="entry name" value="Fer4_8"/>
    <property type="match status" value="1"/>
</dbReference>
<evidence type="ECO:0000256" key="6">
    <source>
        <dbReference type="ARBA" id="ARBA00022827"/>
    </source>
</evidence>
<dbReference type="OrthoDB" id="15347at2157"/>
<keyword evidence="6 10" id="KW-0274">FAD</keyword>
<keyword evidence="4 10" id="KW-0285">Flavoprotein</keyword>
<name>F2KRB4_ARCVS</name>
<evidence type="ECO:0000256" key="10">
    <source>
        <dbReference type="RuleBase" id="RU366072"/>
    </source>
</evidence>
<evidence type="ECO:0000256" key="2">
    <source>
        <dbReference type="ARBA" id="ARBA00006561"/>
    </source>
</evidence>
<dbReference type="Gene3D" id="3.30.70.20">
    <property type="match status" value="3"/>
</dbReference>
<dbReference type="SUPFAM" id="SSF51905">
    <property type="entry name" value="FAD/NAD(P)-binding domain"/>
    <property type="match status" value="1"/>
</dbReference>
<comment type="similarity">
    <text evidence="2 10">Belongs to the HdrA family.</text>
</comment>
<dbReference type="EMBL" id="CP002588">
    <property type="protein sequence ID" value="AEA47848.1"/>
    <property type="molecule type" value="Genomic_DNA"/>
</dbReference>
<dbReference type="InterPro" id="IPR017900">
    <property type="entry name" value="4Fe4S_Fe_S_CS"/>
</dbReference>
<reference evidence="12 13" key="1">
    <citation type="submission" date="2011-03" db="EMBL/GenBank/DDBJ databases">
        <title>The complete genome of Archaeoglobus veneficus SNP6.</title>
        <authorList>
            <consortium name="US DOE Joint Genome Institute (JGI-PGF)"/>
            <person name="Lucas S."/>
            <person name="Copeland A."/>
            <person name="Lapidus A."/>
            <person name="Bruce D."/>
            <person name="Goodwin L."/>
            <person name="Pitluck S."/>
            <person name="Kyrpides N."/>
            <person name="Mavromatis K."/>
            <person name="Pagani I."/>
            <person name="Ivanova N."/>
            <person name="Mikhailova N."/>
            <person name="Lu M."/>
            <person name="Detter J.C."/>
            <person name="Tapia R."/>
            <person name="Han C."/>
            <person name="Land M."/>
            <person name="Hauser L."/>
            <person name="Markowitz V."/>
            <person name="Cheng J.-F."/>
            <person name="Hugenholtz P."/>
            <person name="Woyke T."/>
            <person name="Wu D."/>
            <person name="Spring S."/>
            <person name="Brambilla E."/>
            <person name="Klenk H.-P."/>
            <person name="Eisen J.A."/>
        </authorList>
    </citation>
    <scope>NUCLEOTIDE SEQUENCE [LARGE SCALE GENOMIC DNA]</scope>
    <source>
        <strain>SNP6</strain>
    </source>
</reference>
<keyword evidence="7 10" id="KW-0560">Oxidoreductase</keyword>
<evidence type="ECO:0000256" key="5">
    <source>
        <dbReference type="ARBA" id="ARBA00022723"/>
    </source>
</evidence>
<dbReference type="EC" id="1.8.-.-" evidence="10"/>
<comment type="function">
    <text evidence="10">Part of a complex that catalyzes the reversible reduction of CoM-S-S-CoB to the thiol-coenzymes H-S-CoM (coenzyme M) and H-S-CoB (coenzyme B).</text>
</comment>
<evidence type="ECO:0000256" key="4">
    <source>
        <dbReference type="ARBA" id="ARBA00022630"/>
    </source>
</evidence>
<feature type="domain" description="4Fe-4S ferredoxin-type" evidence="11">
    <location>
        <begin position="278"/>
        <end position="309"/>
    </location>
</feature>
<dbReference type="eggNOG" id="arCOG02475">
    <property type="taxonomic scope" value="Archaea"/>
</dbReference>
<comment type="pathway">
    <text evidence="10">Cofactor metabolism; coenzyme M-coenzyme B heterodisulfide reduction; coenzyme B and coenzyme M from coenzyme M-coenzyme B heterodisulfide: step 1/1.</text>
</comment>
<dbReference type="PROSITE" id="PS51379">
    <property type="entry name" value="4FE4S_FER_2"/>
    <property type="match status" value="4"/>
</dbReference>
<sequence>MAQIGVVICSCGGQISEKIDLNKLEEVAKGLKDVVKIIRTDFLCTEDIEKLRSLADCDRILFAACSERSSLTFNEDRIAAILEEIGINRAMYEVANIREQCAWIHDGDVTGKAIDMLKMTHVKLLMNKPAEEVEVRKKALVVGGGVAGMQAAIDLAREGVEAVLVEKKPYIGGHTCQIPLLFQCESWPSMCTSECIIPVLAREVMNSGARVFTNSEVVDIWKENGNFVARIRKAPQYVDPSRCISCGKCSEVCPVDVENSFDCGMSKRKAIDKEFKLAIPDIYNIVEECTKCGECVEACPTNAINLDAEEEIIEEVFGTVIISTGFKSFDLRRLEELNYTHPRVISSMEMERIIARKMNIDGEKPEHVVFVLCSGSRAEEGEEGVPYCSKTCCAITVKQANRVMVLSPETEITVIYNNDVRAYERAFEKFYRNAQNAVDFVNGRVEEIDEENGMLKIIIETPDGDEEEIEADLVVLAEAVLPEGVELLEKLKVRTDRFGFPIEFQPRILRPTESHVDRVYVAGSVSGPKIVQEAVEQGATAALRAKQSVGIKKLPKFVSKVDQDLCSACRICEAACPHGAIDVKDFAYVDPAFCQGCGLCMAACPSNAIQLVNFEDEQIIRQAEVGFEHADGPKILALLCYWCSYAAADLMGRNGIKIPPNVRTIRIRCSSSINSNLIAELLKRVDGILIAGCPPKNCHHLWGNYMMAKRVGLMNPVMAALGAPNAVRWEYIGVTNWAELGKVLNEMDKYLREVRT</sequence>